<evidence type="ECO:0000313" key="1">
    <source>
        <dbReference type="EMBL" id="GHH99156.1"/>
    </source>
</evidence>
<dbReference type="EMBL" id="BNDS01000010">
    <property type="protein sequence ID" value="GHH99156.1"/>
    <property type="molecule type" value="Genomic_DNA"/>
</dbReference>
<accession>A0ABQ3N4Y8</accession>
<keyword evidence="2" id="KW-1185">Reference proteome</keyword>
<dbReference type="RefSeq" id="WP_191273638.1">
    <property type="nucleotide sequence ID" value="NZ_BNDS01000010.1"/>
</dbReference>
<proteinExistence type="predicted"/>
<sequence length="81" mass="8941">MYFIPTKLNICNIKINSPDHKSAINFGANFLTNMNVAGKKSQGFGQQSADDVLTIIPISITFDDDIIDIPSIKIKGNDYHV</sequence>
<comment type="caution">
    <text evidence="1">The sequence shown here is derived from an EMBL/GenBank/DDBJ whole genome shotgun (WGS) entry which is preliminary data.</text>
</comment>
<reference evidence="1 2" key="1">
    <citation type="journal article" date="2022" name="Int. J. Syst. Evol. Microbiol.">
        <title>Neobacillus kokaensis sp. nov., isolated from soil.</title>
        <authorList>
            <person name="Yuki K."/>
            <person name="Matsubara H."/>
            <person name="Yamaguchi S."/>
        </authorList>
    </citation>
    <scope>NUCLEOTIDE SEQUENCE [LARGE SCALE GENOMIC DNA]</scope>
    <source>
        <strain evidence="1 2">LOB 377</strain>
    </source>
</reference>
<evidence type="ECO:0000313" key="2">
    <source>
        <dbReference type="Proteomes" id="UP000637074"/>
    </source>
</evidence>
<protein>
    <submittedName>
        <fullName evidence="1">Uncharacterized protein</fullName>
    </submittedName>
</protein>
<name>A0ABQ3N4Y8_9BACI</name>
<organism evidence="1 2">
    <name type="scientific">Neobacillus kokaensis</name>
    <dbReference type="NCBI Taxonomy" id="2759023"/>
    <lineage>
        <taxon>Bacteria</taxon>
        <taxon>Bacillati</taxon>
        <taxon>Bacillota</taxon>
        <taxon>Bacilli</taxon>
        <taxon>Bacillales</taxon>
        <taxon>Bacillaceae</taxon>
        <taxon>Neobacillus</taxon>
    </lineage>
</organism>
<dbReference type="Proteomes" id="UP000637074">
    <property type="component" value="Unassembled WGS sequence"/>
</dbReference>
<gene>
    <name evidence="1" type="ORF">AM1BK_26990</name>
</gene>